<dbReference type="RefSeq" id="WP_180157085.1">
    <property type="nucleotide sequence ID" value="NZ_JACCEM010000008.1"/>
</dbReference>
<evidence type="ECO:0000313" key="3">
    <source>
        <dbReference type="Proteomes" id="UP000559809"/>
    </source>
</evidence>
<dbReference type="Proteomes" id="UP000559809">
    <property type="component" value="Unassembled WGS sequence"/>
</dbReference>
<keyword evidence="1" id="KW-0732">Signal</keyword>
<sequence length="112" mass="11806">MTRTLILPAVLALAGLGACAGGTGGDAARTSAWSSAPATAEANDTQVCNDELAQSAIGKKADAALIEDYRKRSHSKTARALRPRSVMTMEYNPQRLNLRVDDNDIVMSVNCG</sequence>
<organism evidence="2 3">
    <name type="scientific">Parapusillimonas granuli</name>
    <dbReference type="NCBI Taxonomy" id="380911"/>
    <lineage>
        <taxon>Bacteria</taxon>
        <taxon>Pseudomonadati</taxon>
        <taxon>Pseudomonadota</taxon>
        <taxon>Betaproteobacteria</taxon>
        <taxon>Burkholderiales</taxon>
        <taxon>Alcaligenaceae</taxon>
        <taxon>Parapusillimonas</taxon>
    </lineage>
</organism>
<dbReference type="PANTHER" id="PTHR39600">
    <property type="entry name" value="PEPTIDASE INHIBITOR I78 FAMILY PROTEIN"/>
    <property type="match status" value="1"/>
</dbReference>
<proteinExistence type="predicted"/>
<feature type="chain" id="PRO_5032535139" description="Peptidase inhibitor I78 family protein" evidence="1">
    <location>
        <begin position="21"/>
        <end position="112"/>
    </location>
</feature>
<dbReference type="Gene3D" id="3.30.10.10">
    <property type="entry name" value="Trypsin Inhibitor V, subunit A"/>
    <property type="match status" value="1"/>
</dbReference>
<evidence type="ECO:0000313" key="2">
    <source>
        <dbReference type="EMBL" id="NYT50800.1"/>
    </source>
</evidence>
<dbReference type="EMBL" id="JACCEM010000008">
    <property type="protein sequence ID" value="NYT50800.1"/>
    <property type="molecule type" value="Genomic_DNA"/>
</dbReference>
<accession>A0A853G758</accession>
<evidence type="ECO:0000256" key="1">
    <source>
        <dbReference type="SAM" id="SignalP"/>
    </source>
</evidence>
<dbReference type="Pfam" id="PF11720">
    <property type="entry name" value="Inhibitor_I78"/>
    <property type="match status" value="1"/>
</dbReference>
<gene>
    <name evidence="2" type="ORF">H0A72_15890</name>
</gene>
<protein>
    <recommendedName>
        <fullName evidence="4">Peptidase inhibitor I78 family protein</fullName>
    </recommendedName>
</protein>
<dbReference type="InterPro" id="IPR021719">
    <property type="entry name" value="Prot_inh_I78"/>
</dbReference>
<reference evidence="2 3" key="1">
    <citation type="submission" date="2020-07" db="EMBL/GenBank/DDBJ databases">
        <title>Taxonomic revisions and descriptions of new bacterial species based on genomic comparisons in the high-G+C-content subgroup of the family Alcaligenaceae.</title>
        <authorList>
            <person name="Szabo A."/>
            <person name="Felfoldi T."/>
        </authorList>
    </citation>
    <scope>NUCLEOTIDE SEQUENCE [LARGE SCALE GENOMIC DNA]</scope>
    <source>
        <strain evidence="2 3">LMG 24012</strain>
    </source>
</reference>
<feature type="signal peptide" evidence="1">
    <location>
        <begin position="1"/>
        <end position="20"/>
    </location>
</feature>
<dbReference type="PANTHER" id="PTHR39600:SF1">
    <property type="entry name" value="PEPTIDASE INHIBITOR I78 FAMILY PROTEIN"/>
    <property type="match status" value="1"/>
</dbReference>
<evidence type="ECO:0008006" key="4">
    <source>
        <dbReference type="Google" id="ProtNLM"/>
    </source>
</evidence>
<dbReference type="AlphaFoldDB" id="A0A853G758"/>
<keyword evidence="3" id="KW-1185">Reference proteome</keyword>
<dbReference type="PROSITE" id="PS51257">
    <property type="entry name" value="PROKAR_LIPOPROTEIN"/>
    <property type="match status" value="1"/>
</dbReference>
<name>A0A853G758_9BURK</name>
<comment type="caution">
    <text evidence="2">The sequence shown here is derived from an EMBL/GenBank/DDBJ whole genome shotgun (WGS) entry which is preliminary data.</text>
</comment>